<keyword evidence="3" id="KW-1185">Reference proteome</keyword>
<dbReference type="RefSeq" id="WP_131551853.1">
    <property type="nucleotide sequence ID" value="NZ_SJSK01000001.1"/>
</dbReference>
<dbReference type="AlphaFoldDB" id="A0A4R0N2C5"/>
<organism evidence="2 3">
    <name type="scientific">Pedobacter frigiditerrae</name>
    <dbReference type="NCBI Taxonomy" id="2530452"/>
    <lineage>
        <taxon>Bacteria</taxon>
        <taxon>Pseudomonadati</taxon>
        <taxon>Bacteroidota</taxon>
        <taxon>Sphingobacteriia</taxon>
        <taxon>Sphingobacteriales</taxon>
        <taxon>Sphingobacteriaceae</taxon>
        <taxon>Pedobacter</taxon>
    </lineage>
</organism>
<sequence>MSLKFNPFLICLLLIGLSSFSQTINYSEKLVFDDVAYITSPINGKKVISKWAGPIRYQINNSPSEFITKEIDTTFSEIKKLTSLDIKKAVSNEEANLIINLGKEDKAKNISTPSGSVMKYNGNFNHKTNDKLEIIKVENLFIVADSETKADIKYSLKRMILKSFGFFRKSEEAPYSLFYAQRNNAIKIDKFDGHIISFFYSSFVKAGMEKDQLDKMFGF</sequence>
<feature type="chain" id="PRO_5020342660" evidence="1">
    <location>
        <begin position="24"/>
        <end position="219"/>
    </location>
</feature>
<dbReference type="OrthoDB" id="760816at2"/>
<protein>
    <submittedName>
        <fullName evidence="2">DUF2927 domain-containing protein</fullName>
    </submittedName>
</protein>
<accession>A0A4R0N2C5</accession>
<dbReference type="Pfam" id="PF11150">
    <property type="entry name" value="DUF2927"/>
    <property type="match status" value="1"/>
</dbReference>
<proteinExistence type="predicted"/>
<dbReference type="InterPro" id="IPR021323">
    <property type="entry name" value="DUF2927"/>
</dbReference>
<name>A0A4R0N2C5_9SPHI</name>
<evidence type="ECO:0000313" key="3">
    <source>
        <dbReference type="Proteomes" id="UP000292884"/>
    </source>
</evidence>
<feature type="signal peptide" evidence="1">
    <location>
        <begin position="1"/>
        <end position="23"/>
    </location>
</feature>
<evidence type="ECO:0000256" key="1">
    <source>
        <dbReference type="SAM" id="SignalP"/>
    </source>
</evidence>
<dbReference type="EMBL" id="SJSK01000001">
    <property type="protein sequence ID" value="TCC93988.1"/>
    <property type="molecule type" value="Genomic_DNA"/>
</dbReference>
<evidence type="ECO:0000313" key="2">
    <source>
        <dbReference type="EMBL" id="TCC93988.1"/>
    </source>
</evidence>
<dbReference type="Proteomes" id="UP000292884">
    <property type="component" value="Unassembled WGS sequence"/>
</dbReference>
<gene>
    <name evidence="2" type="ORF">EZ428_04230</name>
</gene>
<reference evidence="2 3" key="1">
    <citation type="submission" date="2019-02" db="EMBL/GenBank/DDBJ databases">
        <title>Pedobacter sp. RP-1-13 sp. nov., isolated from Arctic soil.</title>
        <authorList>
            <person name="Dahal R.H."/>
        </authorList>
    </citation>
    <scope>NUCLEOTIDE SEQUENCE [LARGE SCALE GENOMIC DNA]</scope>
    <source>
        <strain evidence="2 3">RP-1-13</strain>
    </source>
</reference>
<keyword evidence="1" id="KW-0732">Signal</keyword>
<comment type="caution">
    <text evidence="2">The sequence shown here is derived from an EMBL/GenBank/DDBJ whole genome shotgun (WGS) entry which is preliminary data.</text>
</comment>